<dbReference type="EMBL" id="CP137640">
    <property type="protein sequence ID" value="WVX83444.1"/>
    <property type="molecule type" value="Genomic_DNA"/>
</dbReference>
<dbReference type="Proteomes" id="UP001357223">
    <property type="component" value="Chromosome"/>
</dbReference>
<sequence>MDKTTCKKCGKDFHYEVTDMRVPGGKEREEINCPYCGESNGSVVTSGFVHTYKIEVESKN</sequence>
<proteinExistence type="predicted"/>
<reference evidence="1 2" key="1">
    <citation type="submission" date="2023-10" db="EMBL/GenBank/DDBJ databases">
        <title>Niallia locisalis sp.nov. isolated from a salt pond sample.</title>
        <authorList>
            <person name="Li X.-J."/>
            <person name="Dong L."/>
        </authorList>
    </citation>
    <scope>NUCLEOTIDE SEQUENCE [LARGE SCALE GENOMIC DNA]</scope>
    <source>
        <strain evidence="1 2">DSM 29761</strain>
    </source>
</reference>
<protein>
    <submittedName>
        <fullName evidence="1">Uncharacterized protein</fullName>
    </submittedName>
</protein>
<evidence type="ECO:0000313" key="1">
    <source>
        <dbReference type="EMBL" id="WVX83444.1"/>
    </source>
</evidence>
<organism evidence="1 2">
    <name type="scientific">Niallia oryzisoli</name>
    <dbReference type="NCBI Taxonomy" id="1737571"/>
    <lineage>
        <taxon>Bacteria</taxon>
        <taxon>Bacillati</taxon>
        <taxon>Bacillota</taxon>
        <taxon>Bacilli</taxon>
        <taxon>Bacillales</taxon>
        <taxon>Bacillaceae</taxon>
        <taxon>Niallia</taxon>
    </lineage>
</organism>
<accession>A0ABZ2CI42</accession>
<evidence type="ECO:0000313" key="2">
    <source>
        <dbReference type="Proteomes" id="UP001357223"/>
    </source>
</evidence>
<keyword evidence="2" id="KW-1185">Reference proteome</keyword>
<name>A0ABZ2CI42_9BACI</name>
<gene>
    <name evidence="1" type="ORF">R4Z09_10845</name>
</gene>
<dbReference type="RefSeq" id="WP_338452328.1">
    <property type="nucleotide sequence ID" value="NZ_CP137640.1"/>
</dbReference>